<comment type="similarity">
    <text evidence="2">Belongs to the YajC family.</text>
</comment>
<evidence type="ECO:0000256" key="7">
    <source>
        <dbReference type="ARBA" id="ARBA00022989"/>
    </source>
</evidence>
<evidence type="ECO:0000256" key="2">
    <source>
        <dbReference type="ARBA" id="ARBA00006742"/>
    </source>
</evidence>
<feature type="transmembrane region" description="Helical" evidence="10">
    <location>
        <begin position="6"/>
        <end position="24"/>
    </location>
</feature>
<organism evidence="11 12">
    <name type="scientific">Marihabitans asiaticum</name>
    <dbReference type="NCBI Taxonomy" id="415218"/>
    <lineage>
        <taxon>Bacteria</taxon>
        <taxon>Bacillati</taxon>
        <taxon>Actinomycetota</taxon>
        <taxon>Actinomycetes</taxon>
        <taxon>Micrococcales</taxon>
        <taxon>Intrasporangiaceae</taxon>
        <taxon>Marihabitans</taxon>
    </lineage>
</organism>
<comment type="subcellular location">
    <subcellularLocation>
        <location evidence="1">Cell membrane</location>
        <topology evidence="1">Single-pass membrane protein</topology>
    </subcellularLocation>
</comment>
<keyword evidence="6" id="KW-0653">Protein transport</keyword>
<keyword evidence="4" id="KW-1003">Cell membrane</keyword>
<accession>A0A560W6P5</accession>
<keyword evidence="9 10" id="KW-0472">Membrane</keyword>
<keyword evidence="8" id="KW-0811">Translocation</keyword>
<evidence type="ECO:0000256" key="5">
    <source>
        <dbReference type="ARBA" id="ARBA00022692"/>
    </source>
</evidence>
<evidence type="ECO:0000256" key="6">
    <source>
        <dbReference type="ARBA" id="ARBA00022927"/>
    </source>
</evidence>
<sequence>MNEGSLGSLLILLLPLLLIIFMIVSGRRRQRVMEEFNASLAVGEEVVTTSGIYGRLVELSESTAELEIAPRTVITVDRRAIGMRAPGTAEESAPEATE</sequence>
<keyword evidence="5 10" id="KW-0812">Transmembrane</keyword>
<evidence type="ECO:0000256" key="10">
    <source>
        <dbReference type="SAM" id="Phobius"/>
    </source>
</evidence>
<dbReference type="GO" id="GO:0015031">
    <property type="term" value="P:protein transport"/>
    <property type="evidence" value="ECO:0007669"/>
    <property type="project" value="UniProtKB-KW"/>
</dbReference>
<keyword evidence="12" id="KW-1185">Reference proteome</keyword>
<dbReference type="Proteomes" id="UP000315628">
    <property type="component" value="Unassembled WGS sequence"/>
</dbReference>
<dbReference type="EMBL" id="VIUW01000005">
    <property type="protein sequence ID" value="TWD13290.1"/>
    <property type="molecule type" value="Genomic_DNA"/>
</dbReference>
<name>A0A560W6P5_9MICO</name>
<dbReference type="Pfam" id="PF02699">
    <property type="entry name" value="YajC"/>
    <property type="match status" value="1"/>
</dbReference>
<evidence type="ECO:0000256" key="1">
    <source>
        <dbReference type="ARBA" id="ARBA00004162"/>
    </source>
</evidence>
<dbReference type="OrthoDB" id="2200301at2"/>
<dbReference type="SMART" id="SM01323">
    <property type="entry name" value="YajC"/>
    <property type="match status" value="1"/>
</dbReference>
<protein>
    <submittedName>
        <fullName evidence="11">Preprotein translocase subunit YajC</fullName>
    </submittedName>
</protein>
<evidence type="ECO:0000256" key="3">
    <source>
        <dbReference type="ARBA" id="ARBA00022448"/>
    </source>
</evidence>
<evidence type="ECO:0000256" key="8">
    <source>
        <dbReference type="ARBA" id="ARBA00023010"/>
    </source>
</evidence>
<keyword evidence="3" id="KW-0813">Transport</keyword>
<dbReference type="PRINTS" id="PR01853">
    <property type="entry name" value="YAJCTRNLCASE"/>
</dbReference>
<dbReference type="AlphaFoldDB" id="A0A560W6P5"/>
<gene>
    <name evidence="11" type="ORF">FB557_2681</name>
</gene>
<keyword evidence="7 10" id="KW-1133">Transmembrane helix</keyword>
<dbReference type="InterPro" id="IPR003849">
    <property type="entry name" value="Preprotein_translocase_YajC"/>
</dbReference>
<dbReference type="NCBIfam" id="TIGR00739">
    <property type="entry name" value="yajC"/>
    <property type="match status" value="1"/>
</dbReference>
<dbReference type="PANTHER" id="PTHR33909">
    <property type="entry name" value="SEC TRANSLOCON ACCESSORY COMPLEX SUBUNIT YAJC"/>
    <property type="match status" value="1"/>
</dbReference>
<evidence type="ECO:0000256" key="9">
    <source>
        <dbReference type="ARBA" id="ARBA00023136"/>
    </source>
</evidence>
<evidence type="ECO:0000313" key="12">
    <source>
        <dbReference type="Proteomes" id="UP000315628"/>
    </source>
</evidence>
<evidence type="ECO:0000256" key="4">
    <source>
        <dbReference type="ARBA" id="ARBA00022475"/>
    </source>
</evidence>
<evidence type="ECO:0000313" key="11">
    <source>
        <dbReference type="EMBL" id="TWD13290.1"/>
    </source>
</evidence>
<comment type="caution">
    <text evidence="11">The sequence shown here is derived from an EMBL/GenBank/DDBJ whole genome shotgun (WGS) entry which is preliminary data.</text>
</comment>
<dbReference type="PANTHER" id="PTHR33909:SF1">
    <property type="entry name" value="SEC TRANSLOCON ACCESSORY COMPLEX SUBUNIT YAJC"/>
    <property type="match status" value="1"/>
</dbReference>
<dbReference type="GO" id="GO:0005886">
    <property type="term" value="C:plasma membrane"/>
    <property type="evidence" value="ECO:0007669"/>
    <property type="project" value="UniProtKB-SubCell"/>
</dbReference>
<proteinExistence type="inferred from homology"/>
<reference evidence="11 12" key="1">
    <citation type="submission" date="2019-06" db="EMBL/GenBank/DDBJ databases">
        <title>Sequencing the genomes of 1000 actinobacteria strains.</title>
        <authorList>
            <person name="Klenk H.-P."/>
        </authorList>
    </citation>
    <scope>NUCLEOTIDE SEQUENCE [LARGE SCALE GENOMIC DNA]</scope>
    <source>
        <strain evidence="11 12">DSM 18935</strain>
    </source>
</reference>